<reference evidence="1" key="1">
    <citation type="submission" date="2022-07" db="EMBL/GenBank/DDBJ databases">
        <authorList>
            <person name="Macas J."/>
            <person name="Novak P."/>
            <person name="Neumann P."/>
        </authorList>
    </citation>
    <scope>NUCLEOTIDE SEQUENCE</scope>
</reference>
<organism evidence="1 2">
    <name type="scientific">Cuscuta europaea</name>
    <name type="common">European dodder</name>
    <dbReference type="NCBI Taxonomy" id="41803"/>
    <lineage>
        <taxon>Eukaryota</taxon>
        <taxon>Viridiplantae</taxon>
        <taxon>Streptophyta</taxon>
        <taxon>Embryophyta</taxon>
        <taxon>Tracheophyta</taxon>
        <taxon>Spermatophyta</taxon>
        <taxon>Magnoliopsida</taxon>
        <taxon>eudicotyledons</taxon>
        <taxon>Gunneridae</taxon>
        <taxon>Pentapetalae</taxon>
        <taxon>asterids</taxon>
        <taxon>lamiids</taxon>
        <taxon>Solanales</taxon>
        <taxon>Convolvulaceae</taxon>
        <taxon>Cuscuteae</taxon>
        <taxon>Cuscuta</taxon>
        <taxon>Cuscuta subgen. Cuscuta</taxon>
    </lineage>
</organism>
<gene>
    <name evidence="1" type="ORF">CEURO_LOCUS15305</name>
</gene>
<dbReference type="EMBL" id="CAMAPE010000038">
    <property type="protein sequence ID" value="CAH9101271.1"/>
    <property type="molecule type" value="Genomic_DNA"/>
</dbReference>
<sequence length="625" mass="68273">MRIVNFVQNIWPLAIFKNDDLKVSERLVRKLSIPDCTKQFVYAIPDPNLEAVIYVVCVQNLSEQSAMDAECVIREIRPDAVVVQVDNMTSEILREGNESKNDKGFLKFMPFGANDNVREEISVPTSAIEVLKRCFMHKINKEKYESMAGNLILKEIFGVGFDGSVLAAKRAAEEVGSALLLLDSPFVKSTDDNECSTAVGDKGLGVLGIRTHNGLDLQRTFPISHTDNIKTQMVKLSSYLLNSSPVSRNQSESITPQLQYQIPQFAQSVYPLLVDLHDSFIDIPSITRALAYAQKMLYDVSKGEMVKAEVLSEVYTFRTAVESLRITLNKASRAPVAMTGNGSHEFPDLSIEDKSQALLAQALRSQTKKFKSIVAVVDARGLVGLRKHWNTRLPLEINDMVDQLVTDWESGDTSKIDRKSLLAGKPVVAVGAGATAVLGASSLSKVIPLSTVMKAVTFKFPTTVKLMMTQPQKLAAIMLGKSKVVAPGMGLKSSVFRAAASTEKIRVVAHSFITSAQKTSFSAMRSAFYEIMRKRHARPIGVLPWATFGCSVATCTGLIAYGDGIECAAESLPSAPSIASLGRGIQSLHEASKAVRQSTVVVPSYVKLRTEKKSHFLSFVQGGSE</sequence>
<dbReference type="OrthoDB" id="1908857at2759"/>
<keyword evidence="2" id="KW-1185">Reference proteome</keyword>
<dbReference type="AlphaFoldDB" id="A0A9P0ZJ68"/>
<dbReference type="PANTHER" id="PTHR36020">
    <property type="entry name" value="TRANSMEMBRANE PROTEIN"/>
    <property type="match status" value="1"/>
</dbReference>
<name>A0A9P0ZJ68_CUSEU</name>
<dbReference type="PANTHER" id="PTHR36020:SF1">
    <property type="entry name" value="TRANSMEMBRANE PROTEIN"/>
    <property type="match status" value="1"/>
</dbReference>
<proteinExistence type="predicted"/>
<accession>A0A9P0ZJ68</accession>
<evidence type="ECO:0008006" key="3">
    <source>
        <dbReference type="Google" id="ProtNLM"/>
    </source>
</evidence>
<evidence type="ECO:0000313" key="2">
    <source>
        <dbReference type="Proteomes" id="UP001152484"/>
    </source>
</evidence>
<dbReference type="Proteomes" id="UP001152484">
    <property type="component" value="Unassembled WGS sequence"/>
</dbReference>
<comment type="caution">
    <text evidence="1">The sequence shown here is derived from an EMBL/GenBank/DDBJ whole genome shotgun (WGS) entry which is preliminary data.</text>
</comment>
<evidence type="ECO:0000313" key="1">
    <source>
        <dbReference type="EMBL" id="CAH9101271.1"/>
    </source>
</evidence>
<protein>
    <recommendedName>
        <fullName evidence="3">Transmembrane protein</fullName>
    </recommendedName>
</protein>